<proteinExistence type="predicted"/>
<accession>A0A0E9SH37</accession>
<evidence type="ECO:0000313" key="1">
    <source>
        <dbReference type="EMBL" id="JAH40606.1"/>
    </source>
</evidence>
<reference evidence="1" key="2">
    <citation type="journal article" date="2015" name="Fish Shellfish Immunol.">
        <title>Early steps in the European eel (Anguilla anguilla)-Vibrio vulnificus interaction in the gills: Role of the RtxA13 toxin.</title>
        <authorList>
            <person name="Callol A."/>
            <person name="Pajuelo D."/>
            <person name="Ebbesson L."/>
            <person name="Teles M."/>
            <person name="MacKenzie S."/>
            <person name="Amaro C."/>
        </authorList>
    </citation>
    <scope>NUCLEOTIDE SEQUENCE</scope>
</reference>
<organism evidence="1">
    <name type="scientific">Anguilla anguilla</name>
    <name type="common">European freshwater eel</name>
    <name type="synonym">Muraena anguilla</name>
    <dbReference type="NCBI Taxonomy" id="7936"/>
    <lineage>
        <taxon>Eukaryota</taxon>
        <taxon>Metazoa</taxon>
        <taxon>Chordata</taxon>
        <taxon>Craniata</taxon>
        <taxon>Vertebrata</taxon>
        <taxon>Euteleostomi</taxon>
        <taxon>Actinopterygii</taxon>
        <taxon>Neopterygii</taxon>
        <taxon>Teleostei</taxon>
        <taxon>Anguilliformes</taxon>
        <taxon>Anguillidae</taxon>
        <taxon>Anguilla</taxon>
    </lineage>
</organism>
<dbReference type="EMBL" id="GBXM01067971">
    <property type="protein sequence ID" value="JAH40606.1"/>
    <property type="molecule type" value="Transcribed_RNA"/>
</dbReference>
<reference evidence="1" key="1">
    <citation type="submission" date="2014-11" db="EMBL/GenBank/DDBJ databases">
        <authorList>
            <person name="Amaro Gonzalez C."/>
        </authorList>
    </citation>
    <scope>NUCLEOTIDE SEQUENCE</scope>
</reference>
<sequence length="32" mass="3567">MAQPQGNPLVQGCSILITHRKQKINIHAKITK</sequence>
<dbReference type="AlphaFoldDB" id="A0A0E9SH37"/>
<protein>
    <submittedName>
        <fullName evidence="1">Uncharacterized protein</fullName>
    </submittedName>
</protein>
<name>A0A0E9SH37_ANGAN</name>